<gene>
    <name evidence="4" type="ORF">SAMN06265339_0692</name>
</gene>
<dbReference type="SMART" id="SM00950">
    <property type="entry name" value="Piwi"/>
    <property type="match status" value="1"/>
</dbReference>
<evidence type="ECO:0000259" key="3">
    <source>
        <dbReference type="PROSITE" id="PS50822"/>
    </source>
</evidence>
<comment type="caution">
    <text evidence="4">The sequence shown here is derived from an EMBL/GenBank/DDBJ whole genome shotgun (WGS) entry which is preliminary data.</text>
</comment>
<evidence type="ECO:0000256" key="1">
    <source>
        <dbReference type="ARBA" id="ARBA00035012"/>
    </source>
</evidence>
<dbReference type="EMBL" id="FXUB01000001">
    <property type="protein sequence ID" value="SMP09086.1"/>
    <property type="molecule type" value="Genomic_DNA"/>
</dbReference>
<proteinExistence type="inferred from homology"/>
<dbReference type="Gene3D" id="3.40.50.2300">
    <property type="match status" value="1"/>
</dbReference>
<name>A0ABY1NGH2_9BACT</name>
<dbReference type="InterPro" id="IPR036397">
    <property type="entry name" value="RNaseH_sf"/>
</dbReference>
<evidence type="ECO:0000313" key="5">
    <source>
        <dbReference type="Proteomes" id="UP001157911"/>
    </source>
</evidence>
<dbReference type="PROSITE" id="PS50822">
    <property type="entry name" value="PIWI"/>
    <property type="match status" value="1"/>
</dbReference>
<sequence>METKVELNGFEIVPSIIPDVVYRFRLIPQSEDLDERNGEVRSIGVPITPVEDAEVEVVSHRKSLPCSDAELLEEIPFQKLQDFIQEKILIKILNEKGIKKLLKENLPKKKEIHSSYSVILTIGNFTVRKIREKFYLFFDLKHRVKWYRSIYQMLKRNEITLEDIVGERLLYYPPGNSPGKGDLINVEEVIKSPSEEERESILKLLEKKYGVTDFPKEFPILKAKFGRKGRVYPFHPDTCYRTKTLSPNKLVISNFERKEILKETVRKIPFLADTPCSIDGKLFSKPVYVVKTIDGTEKKVFSLKEVLNYPPFSIPQYIEEQGGMPFFVLVDKRFNESSVNAFLRSQLKDKKALKLNRIEGYKELFKTIRPAKGKLVFIVDFDDFSLPKKIQEEISKYKFSSALCLIPEMNKEKYDSLKRRLFAKNIISQFVIYDKWIRNSNPLNISRTLVYNIYAKLGIRPFSLSEKFNYDLIIGVDCGNDPFNRRTRAGGITVFLSDGTIKGLYPVSIDTGGEKIDNLNWILEIVVEKINVYGSRVLLLKDGNLYKDEVGSLSESYVVKDRKLKVFTANIKKGHSFRILSDEGKKGVVLRKDLAVLLPHSCKGARSILIDSFWEISYGQYSPNSITSELIRTLFLLTKLNFSTIFNDENKLRLPAPIHYSHLYVNALRRNWIVDQYLLEMGALYFL</sequence>
<dbReference type="Gene3D" id="3.30.420.10">
    <property type="entry name" value="Ribonuclease H-like superfamily/Ribonuclease H"/>
    <property type="match status" value="1"/>
</dbReference>
<dbReference type="InterPro" id="IPR012337">
    <property type="entry name" value="RNaseH-like_sf"/>
</dbReference>
<organism evidence="4 5">
    <name type="scientific">Desulfurobacterium pacificum</name>
    <dbReference type="NCBI Taxonomy" id="240166"/>
    <lineage>
        <taxon>Bacteria</taxon>
        <taxon>Pseudomonadati</taxon>
        <taxon>Aquificota</taxon>
        <taxon>Aquificia</taxon>
        <taxon>Desulfurobacteriales</taxon>
        <taxon>Desulfurobacteriaceae</taxon>
        <taxon>Desulfurobacterium</taxon>
    </lineage>
</organism>
<comment type="similarity">
    <text evidence="1">Belongs to the argonaute family. Long pAgo subfamily.</text>
</comment>
<dbReference type="Pfam" id="PF02171">
    <property type="entry name" value="Piwi"/>
    <property type="match status" value="1"/>
</dbReference>
<keyword evidence="5" id="KW-1185">Reference proteome</keyword>
<accession>A0ABY1NGH2</accession>
<protein>
    <recommendedName>
        <fullName evidence="2">Protein argonaute</fullName>
    </recommendedName>
</protein>
<dbReference type="RefSeq" id="WP_283400182.1">
    <property type="nucleotide sequence ID" value="NZ_FXUB01000001.1"/>
</dbReference>
<evidence type="ECO:0000256" key="2">
    <source>
        <dbReference type="ARBA" id="ARBA00035032"/>
    </source>
</evidence>
<dbReference type="Proteomes" id="UP001157911">
    <property type="component" value="Unassembled WGS sequence"/>
</dbReference>
<reference evidence="4 5" key="1">
    <citation type="submission" date="2017-05" db="EMBL/GenBank/DDBJ databases">
        <authorList>
            <person name="Varghese N."/>
            <person name="Submissions S."/>
        </authorList>
    </citation>
    <scope>NUCLEOTIDE SEQUENCE [LARGE SCALE GENOMIC DNA]</scope>
    <source>
        <strain evidence="4 5">DSM 15522</strain>
    </source>
</reference>
<dbReference type="SUPFAM" id="SSF53098">
    <property type="entry name" value="Ribonuclease H-like"/>
    <property type="match status" value="1"/>
</dbReference>
<evidence type="ECO:0000313" key="4">
    <source>
        <dbReference type="EMBL" id="SMP09086.1"/>
    </source>
</evidence>
<feature type="domain" description="Piwi" evidence="3">
    <location>
        <begin position="401"/>
        <end position="673"/>
    </location>
</feature>
<dbReference type="InterPro" id="IPR003165">
    <property type="entry name" value="Piwi"/>
</dbReference>